<dbReference type="EMBL" id="CP154622">
    <property type="protein sequence ID" value="XAM43057.1"/>
    <property type="molecule type" value="Genomic_DNA"/>
</dbReference>
<accession>A0ABZ3FK46</accession>
<gene>
    <name evidence="1" type="ORF">TPELB_33720</name>
</gene>
<name>A0ABZ3FK46_9FIRM</name>
<organism evidence="1 2">
    <name type="scientific">Terrisporobacter petrolearius</name>
    <dbReference type="NCBI Taxonomy" id="1460447"/>
    <lineage>
        <taxon>Bacteria</taxon>
        <taxon>Bacillati</taxon>
        <taxon>Bacillota</taxon>
        <taxon>Clostridia</taxon>
        <taxon>Peptostreptococcales</taxon>
        <taxon>Peptostreptococcaceae</taxon>
        <taxon>Terrisporobacter</taxon>
    </lineage>
</organism>
<sequence length="179" mass="19466">MAEIKCTDSLVIPFLAMYVVPAAFTLNDATLLSIAVSTDGLIVYKDVVDYPVASIDGPCDTTVENVNVKLGQVKVSGTINYRVAGNGLKTDPIIIPPTLQDKVNVDDNIWSSADGFVEVKDGDNNFITVGFIRPDEDVDPALLTVTLKSFKHTFTTEDEQTKDNIVYIQGEFELGYGLV</sequence>
<keyword evidence="2" id="KW-1185">Reference proteome</keyword>
<dbReference type="Proteomes" id="UP001477947">
    <property type="component" value="Chromosome"/>
</dbReference>
<evidence type="ECO:0000313" key="2">
    <source>
        <dbReference type="Proteomes" id="UP001477947"/>
    </source>
</evidence>
<reference evidence="1 2" key="1">
    <citation type="submission" date="2024-04" db="EMBL/GenBank/DDBJ databases">
        <title>Isolation and characterization of novel acetogenic strains of the genera Terrisporobacter and Acetoanaerobium.</title>
        <authorList>
            <person name="Boeer T."/>
            <person name="Schueler M.A."/>
            <person name="Lueschen A."/>
            <person name="Eysell L."/>
            <person name="Droege J."/>
            <person name="Heinemann M."/>
            <person name="Engelhardt L."/>
            <person name="Basen M."/>
            <person name="Daniel R."/>
        </authorList>
    </citation>
    <scope>NUCLEOTIDE SEQUENCE [LARGE SCALE GENOMIC DNA]</scope>
    <source>
        <strain evidence="1 2">ELB</strain>
    </source>
</reference>
<evidence type="ECO:0000313" key="1">
    <source>
        <dbReference type="EMBL" id="XAM43057.1"/>
    </source>
</evidence>
<dbReference type="RefSeq" id="WP_343337968.1">
    <property type="nucleotide sequence ID" value="NZ_CP154622.1"/>
</dbReference>
<protein>
    <recommendedName>
        <fullName evidence="3">SipW-cognate class signal peptide</fullName>
    </recommendedName>
</protein>
<evidence type="ECO:0008006" key="3">
    <source>
        <dbReference type="Google" id="ProtNLM"/>
    </source>
</evidence>
<proteinExistence type="predicted"/>